<comment type="caution">
    <text evidence="1">The sequence shown here is derived from an EMBL/GenBank/DDBJ whole genome shotgun (WGS) entry which is preliminary data.</text>
</comment>
<proteinExistence type="predicted"/>
<dbReference type="PANTHER" id="PTHR15140">
    <property type="entry name" value="TUBULIN-SPECIFIC CHAPERONE E"/>
    <property type="match status" value="1"/>
</dbReference>
<organism evidence="1 2">
    <name type="scientific">Solanum stoloniferum</name>
    <dbReference type="NCBI Taxonomy" id="62892"/>
    <lineage>
        <taxon>Eukaryota</taxon>
        <taxon>Viridiplantae</taxon>
        <taxon>Streptophyta</taxon>
        <taxon>Embryophyta</taxon>
        <taxon>Tracheophyta</taxon>
        <taxon>Spermatophyta</taxon>
        <taxon>Magnoliopsida</taxon>
        <taxon>eudicotyledons</taxon>
        <taxon>Gunneridae</taxon>
        <taxon>Pentapetalae</taxon>
        <taxon>asterids</taxon>
        <taxon>lamiids</taxon>
        <taxon>Solanales</taxon>
        <taxon>Solanaceae</taxon>
        <taxon>Solanoideae</taxon>
        <taxon>Solaneae</taxon>
        <taxon>Solanum</taxon>
    </lineage>
</organism>
<keyword evidence="2" id="KW-1185">Reference proteome</keyword>
<dbReference type="InterPro" id="IPR032675">
    <property type="entry name" value="LRR_dom_sf"/>
</dbReference>
<reference evidence="1 2" key="1">
    <citation type="submission" date="2024-05" db="EMBL/GenBank/DDBJ databases">
        <title>De novo assembly of an allotetraploid wild potato.</title>
        <authorList>
            <person name="Hosaka A.J."/>
        </authorList>
    </citation>
    <scope>NUCLEOTIDE SEQUENCE [LARGE SCALE GENOMIC DNA]</scope>
    <source>
        <tissue evidence="1">Young leaves</tissue>
    </source>
</reference>
<dbReference type="AlphaFoldDB" id="A0ABD2S599"/>
<dbReference type="Proteomes" id="UP001627284">
    <property type="component" value="Unassembled WGS sequence"/>
</dbReference>
<accession>A0ABD2S599</accession>
<dbReference type="SUPFAM" id="SSF52047">
    <property type="entry name" value="RNI-like"/>
    <property type="match status" value="1"/>
</dbReference>
<evidence type="ECO:0000313" key="1">
    <source>
        <dbReference type="EMBL" id="KAL3339075.1"/>
    </source>
</evidence>
<sequence>MSIISKLPELEVLKLKGGALLGDEWKATDQIVFPKLRFLLLDNLFLEKGETTTGSHDHFPSLERVNITYCNLLKEIPQGFADSKTLELIELHKCDPSLVAFAEKIQEKHEDCRRNKLKVSAFDSVSLEEWLSFL</sequence>
<protein>
    <submittedName>
        <fullName evidence="1">Uncharacterized protein</fullName>
    </submittedName>
</protein>
<dbReference type="PANTHER" id="PTHR15140:SF33">
    <property type="entry name" value="LATE BLIGHT RESISTANCE PROTEIN HOMOLOG R1A-3 ISOFORM X1"/>
    <property type="match status" value="1"/>
</dbReference>
<gene>
    <name evidence="1" type="ORF">AABB24_027948</name>
</gene>
<dbReference type="EMBL" id="JBJKTR010000016">
    <property type="protein sequence ID" value="KAL3339075.1"/>
    <property type="molecule type" value="Genomic_DNA"/>
</dbReference>
<evidence type="ECO:0000313" key="2">
    <source>
        <dbReference type="Proteomes" id="UP001627284"/>
    </source>
</evidence>
<dbReference type="Gene3D" id="3.80.10.10">
    <property type="entry name" value="Ribonuclease Inhibitor"/>
    <property type="match status" value="1"/>
</dbReference>
<name>A0ABD2S599_9SOLN</name>